<dbReference type="GO" id="GO:0015232">
    <property type="term" value="F:heme transmembrane transporter activity"/>
    <property type="evidence" value="ECO:0007669"/>
    <property type="project" value="InterPro"/>
</dbReference>
<keyword evidence="5 11" id="KW-0812">Transmembrane</keyword>
<feature type="transmembrane region" description="Helical" evidence="11">
    <location>
        <begin position="262"/>
        <end position="283"/>
    </location>
</feature>
<evidence type="ECO:0000313" key="14">
    <source>
        <dbReference type="Proteomes" id="UP001174909"/>
    </source>
</evidence>
<feature type="domain" description="ABC transporter" evidence="12">
    <location>
        <begin position="22"/>
        <end position="250"/>
    </location>
</feature>
<evidence type="ECO:0000256" key="4">
    <source>
        <dbReference type="ARBA" id="ARBA00022448"/>
    </source>
</evidence>
<dbReference type="PROSITE" id="PS00211">
    <property type="entry name" value="ABC_TRANSPORTER_1"/>
    <property type="match status" value="1"/>
</dbReference>
<reference evidence="13" key="1">
    <citation type="submission" date="2023-03" db="EMBL/GenBank/DDBJ databases">
        <authorList>
            <person name="Steffen K."/>
            <person name="Cardenas P."/>
        </authorList>
    </citation>
    <scope>NUCLEOTIDE SEQUENCE</scope>
</reference>
<evidence type="ECO:0000256" key="8">
    <source>
        <dbReference type="ARBA" id="ARBA00022840"/>
    </source>
</evidence>
<dbReference type="InterPro" id="IPR050763">
    <property type="entry name" value="ABC_transporter_ATP-binding"/>
</dbReference>
<dbReference type="CDD" id="cd03230">
    <property type="entry name" value="ABC_DR_subfamily_A"/>
    <property type="match status" value="1"/>
</dbReference>
<dbReference type="InterPro" id="IPR005895">
    <property type="entry name" value="ABC_transptr_haem_export_CcmA"/>
</dbReference>
<evidence type="ECO:0000313" key="13">
    <source>
        <dbReference type="EMBL" id="CAI8030712.1"/>
    </source>
</evidence>
<feature type="transmembrane region" description="Helical" evidence="11">
    <location>
        <begin position="314"/>
        <end position="338"/>
    </location>
</feature>
<accession>A0AA35SKD3</accession>
<keyword evidence="6" id="KW-0547">Nucleotide-binding</keyword>
<dbReference type="GO" id="GO:0005524">
    <property type="term" value="F:ATP binding"/>
    <property type="evidence" value="ECO:0007669"/>
    <property type="project" value="UniProtKB-KW"/>
</dbReference>
<evidence type="ECO:0000256" key="11">
    <source>
        <dbReference type="SAM" id="Phobius"/>
    </source>
</evidence>
<keyword evidence="7" id="KW-0201">Cytochrome c-type biogenesis</keyword>
<dbReference type="PANTHER" id="PTHR42711:SF5">
    <property type="entry name" value="ABC TRANSPORTER ATP-BINDING PROTEIN NATA"/>
    <property type="match status" value="1"/>
</dbReference>
<evidence type="ECO:0000256" key="9">
    <source>
        <dbReference type="ARBA" id="ARBA00022989"/>
    </source>
</evidence>
<dbReference type="InterPro" id="IPR003544">
    <property type="entry name" value="Cyt_c_biogenesis_CcmB"/>
</dbReference>
<evidence type="ECO:0000256" key="7">
    <source>
        <dbReference type="ARBA" id="ARBA00022748"/>
    </source>
</evidence>
<comment type="caution">
    <text evidence="13">The sequence shown here is derived from an EMBL/GenBank/DDBJ whole genome shotgun (WGS) entry which is preliminary data.</text>
</comment>
<evidence type="ECO:0000256" key="6">
    <source>
        <dbReference type="ARBA" id="ARBA00022741"/>
    </source>
</evidence>
<dbReference type="GO" id="GO:0017004">
    <property type="term" value="P:cytochrome complex assembly"/>
    <property type="evidence" value="ECO:0007669"/>
    <property type="project" value="UniProtKB-KW"/>
</dbReference>
<keyword evidence="10 11" id="KW-0472">Membrane</keyword>
<dbReference type="InterPro" id="IPR027417">
    <property type="entry name" value="P-loop_NTPase"/>
</dbReference>
<dbReference type="Pfam" id="PF00005">
    <property type="entry name" value="ABC_tran"/>
    <property type="match status" value="1"/>
</dbReference>
<feature type="transmembrane region" description="Helical" evidence="11">
    <location>
        <begin position="412"/>
        <end position="435"/>
    </location>
</feature>
<evidence type="ECO:0000256" key="2">
    <source>
        <dbReference type="ARBA" id="ARBA00005417"/>
    </source>
</evidence>
<evidence type="ECO:0000259" key="12">
    <source>
        <dbReference type="PROSITE" id="PS50893"/>
    </source>
</evidence>
<dbReference type="NCBIfam" id="TIGR01189">
    <property type="entry name" value="ccmA"/>
    <property type="match status" value="1"/>
</dbReference>
<dbReference type="PANTHER" id="PTHR42711">
    <property type="entry name" value="ABC TRANSPORTER ATP-BINDING PROTEIN"/>
    <property type="match status" value="1"/>
</dbReference>
<dbReference type="GO" id="GO:0016020">
    <property type="term" value="C:membrane"/>
    <property type="evidence" value="ECO:0007669"/>
    <property type="project" value="UniProtKB-SubCell"/>
</dbReference>
<feature type="transmembrane region" description="Helical" evidence="11">
    <location>
        <begin position="380"/>
        <end position="400"/>
    </location>
</feature>
<dbReference type="GO" id="GO:0016887">
    <property type="term" value="F:ATP hydrolysis activity"/>
    <property type="evidence" value="ECO:0007669"/>
    <property type="project" value="InterPro"/>
</dbReference>
<protein>
    <submittedName>
        <fullName evidence="13">Nod factor export ATP-binding protein I</fullName>
    </submittedName>
</protein>
<dbReference type="InterPro" id="IPR003439">
    <property type="entry name" value="ABC_transporter-like_ATP-bd"/>
</dbReference>
<evidence type="ECO:0000256" key="3">
    <source>
        <dbReference type="ARBA" id="ARBA00010544"/>
    </source>
</evidence>
<keyword evidence="14" id="KW-1185">Reference proteome</keyword>
<sequence>MRQPGCILDNAMTLSASGNLAIAAAGLRKDYADRAVLRGVDLSIGWGEVVALFGANGVGKTTLLRILAGLSRPDAGSVRIAGRRLNGRGESARRLVGFVGHQTMLYNDLTCRENLHFYARLYGLNSPQHRIGTTLDRVGLLNRADRRVRTLSHGMQKRLSVARAILHEPAILLMDEPESGLDAASVATLGALLQDWVESGKTVLLTTHNEGSARLVQPGGGAGGWSDVRLELRSRDIIASALIFGLIVVVVFNFGLNRSPGSLAPVAPGLLWVAYAFIGVLAMSRAFSRELEQGGLDGLLSSPISRDAIFLGKALASLVFMLVIEAVLLPVFAVMLGLPTLSPILALVILLATIGFATVGTFFAGIAVQTRSRETLLPLLFFPVVVPVIIGAVEASALVLQGGPLWPVWSRWVPLLVVFDAVYLVICPWIFGFVFEG</sequence>
<gene>
    <name evidence="13" type="ORF">GBAR_LOCUS17415</name>
</gene>
<keyword evidence="8 13" id="KW-0067">ATP-binding</keyword>
<evidence type="ECO:0000256" key="1">
    <source>
        <dbReference type="ARBA" id="ARBA00004141"/>
    </source>
</evidence>
<evidence type="ECO:0000256" key="10">
    <source>
        <dbReference type="ARBA" id="ARBA00023136"/>
    </source>
</evidence>
<dbReference type="SMART" id="SM00382">
    <property type="entry name" value="AAA"/>
    <property type="match status" value="1"/>
</dbReference>
<organism evidence="13 14">
    <name type="scientific">Geodia barretti</name>
    <name type="common">Barrett's horny sponge</name>
    <dbReference type="NCBI Taxonomy" id="519541"/>
    <lineage>
        <taxon>Eukaryota</taxon>
        <taxon>Metazoa</taxon>
        <taxon>Porifera</taxon>
        <taxon>Demospongiae</taxon>
        <taxon>Heteroscleromorpha</taxon>
        <taxon>Tetractinellida</taxon>
        <taxon>Astrophorina</taxon>
        <taxon>Geodiidae</taxon>
        <taxon>Geodia</taxon>
    </lineage>
</organism>
<dbReference type="PROSITE" id="PS50893">
    <property type="entry name" value="ABC_TRANSPORTER_2"/>
    <property type="match status" value="1"/>
</dbReference>
<keyword evidence="9 11" id="KW-1133">Transmembrane helix</keyword>
<evidence type="ECO:0000256" key="5">
    <source>
        <dbReference type="ARBA" id="ARBA00022692"/>
    </source>
</evidence>
<comment type="similarity">
    <text evidence="2">Belongs to the ABC transporter superfamily.</text>
</comment>
<feature type="transmembrane region" description="Helical" evidence="11">
    <location>
        <begin position="237"/>
        <end position="256"/>
    </location>
</feature>
<feature type="transmembrane region" description="Helical" evidence="11">
    <location>
        <begin position="344"/>
        <end position="368"/>
    </location>
</feature>
<dbReference type="PRINTS" id="PR01414">
    <property type="entry name" value="CCMBBIOGNSIS"/>
</dbReference>
<dbReference type="Pfam" id="PF03379">
    <property type="entry name" value="CcmB"/>
    <property type="match status" value="1"/>
</dbReference>
<dbReference type="InterPro" id="IPR003593">
    <property type="entry name" value="AAA+_ATPase"/>
</dbReference>
<dbReference type="InterPro" id="IPR017871">
    <property type="entry name" value="ABC_transporter-like_CS"/>
</dbReference>
<keyword evidence="4" id="KW-0813">Transport</keyword>
<dbReference type="SUPFAM" id="SSF52540">
    <property type="entry name" value="P-loop containing nucleoside triphosphate hydrolases"/>
    <property type="match status" value="1"/>
</dbReference>
<name>A0AA35SKD3_GEOBA</name>
<comment type="subcellular location">
    <subcellularLocation>
        <location evidence="1">Membrane</location>
        <topology evidence="1">Multi-pass membrane protein</topology>
    </subcellularLocation>
</comment>
<comment type="similarity">
    <text evidence="3">Belongs to the CcmB/CycW/HelB family.</text>
</comment>
<dbReference type="EMBL" id="CASHTH010002493">
    <property type="protein sequence ID" value="CAI8030712.1"/>
    <property type="molecule type" value="Genomic_DNA"/>
</dbReference>
<dbReference type="Proteomes" id="UP001174909">
    <property type="component" value="Unassembled WGS sequence"/>
</dbReference>
<dbReference type="AlphaFoldDB" id="A0AA35SKD3"/>
<dbReference type="Gene3D" id="3.40.50.300">
    <property type="entry name" value="P-loop containing nucleotide triphosphate hydrolases"/>
    <property type="match status" value="1"/>
</dbReference>
<proteinExistence type="inferred from homology"/>